<evidence type="ECO:0000256" key="17">
    <source>
        <dbReference type="SAM" id="MobiDB-lite"/>
    </source>
</evidence>
<dbReference type="SUPFAM" id="SSF55874">
    <property type="entry name" value="ATPase domain of HSP90 chaperone/DNA topoisomerase II/histidine kinase"/>
    <property type="match status" value="1"/>
</dbReference>
<keyword evidence="11" id="KW-0547">Nucleotide-binding</keyword>
<evidence type="ECO:0000256" key="7">
    <source>
        <dbReference type="ARBA" id="ARBA00022630"/>
    </source>
</evidence>
<keyword evidence="5" id="KW-0597">Phosphoprotein</keyword>
<dbReference type="InterPro" id="IPR013767">
    <property type="entry name" value="PAS_fold"/>
</dbReference>
<dbReference type="InterPro" id="IPR011102">
    <property type="entry name" value="Sig_transdc_His_kinase_HWE"/>
</dbReference>
<evidence type="ECO:0000256" key="10">
    <source>
        <dbReference type="ARBA" id="ARBA00022737"/>
    </source>
</evidence>
<dbReference type="SUPFAM" id="SSF55785">
    <property type="entry name" value="PYP-like sensor domain (PAS domain)"/>
    <property type="match status" value="1"/>
</dbReference>
<evidence type="ECO:0000256" key="13">
    <source>
        <dbReference type="ARBA" id="ARBA00022840"/>
    </source>
</evidence>
<reference evidence="20 21" key="1">
    <citation type="journal article" date="2020" name="Genome Biol. Evol.">
        <title>Rhizobium dioscoreae sp. nov., a plant growth-promoting bacterium isolated from yam (Dioscorea species).</title>
        <authorList>
            <person name="Ouyabe M."/>
            <person name="Tanaka N."/>
            <person name="Shiwa Y."/>
            <person name="Fujita N."/>
            <person name="Kikuno H."/>
            <person name="Babil P."/>
            <person name="Shiwachi H."/>
        </authorList>
    </citation>
    <scope>NUCLEOTIDE SEQUENCE [LARGE SCALE GENOMIC DNA]</scope>
    <source>
        <strain evidence="20 21">S-93</strain>
    </source>
</reference>
<feature type="domain" description="PAS" evidence="18">
    <location>
        <begin position="41"/>
        <end position="110"/>
    </location>
</feature>
<evidence type="ECO:0000256" key="5">
    <source>
        <dbReference type="ARBA" id="ARBA00022553"/>
    </source>
</evidence>
<dbReference type="CDD" id="cd00130">
    <property type="entry name" value="PAS"/>
    <property type="match status" value="1"/>
</dbReference>
<dbReference type="InterPro" id="IPR000014">
    <property type="entry name" value="PAS"/>
</dbReference>
<evidence type="ECO:0000256" key="9">
    <source>
        <dbReference type="ARBA" id="ARBA00022679"/>
    </source>
</evidence>
<evidence type="ECO:0000256" key="8">
    <source>
        <dbReference type="ARBA" id="ARBA00022643"/>
    </source>
</evidence>
<dbReference type="InterPro" id="IPR035965">
    <property type="entry name" value="PAS-like_dom_sf"/>
</dbReference>
<proteinExistence type="predicted"/>
<name>A0ABQ0Z7Z0_9HYPH</name>
<dbReference type="Gene3D" id="3.30.450.20">
    <property type="entry name" value="PAS domain"/>
    <property type="match status" value="1"/>
</dbReference>
<keyword evidence="16" id="KW-0675">Receptor</keyword>
<dbReference type="NCBIfam" id="TIGR00229">
    <property type="entry name" value="sensory_box"/>
    <property type="match status" value="1"/>
</dbReference>
<evidence type="ECO:0000256" key="11">
    <source>
        <dbReference type="ARBA" id="ARBA00022741"/>
    </source>
</evidence>
<evidence type="ECO:0000259" key="19">
    <source>
        <dbReference type="PROSITE" id="PS50113"/>
    </source>
</evidence>
<dbReference type="PROSITE" id="PS50113">
    <property type="entry name" value="PAC"/>
    <property type="match status" value="1"/>
</dbReference>
<evidence type="ECO:0000256" key="3">
    <source>
        <dbReference type="ARBA" id="ARBA00021740"/>
    </source>
</evidence>
<keyword evidence="15" id="KW-0843">Virulence</keyword>
<keyword evidence="8" id="KW-0288">FMN</keyword>
<evidence type="ECO:0000256" key="14">
    <source>
        <dbReference type="ARBA" id="ARBA00022991"/>
    </source>
</evidence>
<dbReference type="PANTHER" id="PTHR41523:SF8">
    <property type="entry name" value="ETHYLENE RESPONSE SENSOR PROTEIN"/>
    <property type="match status" value="1"/>
</dbReference>
<organism evidence="20 21">
    <name type="scientific">Rhizobium dioscoreae</name>
    <dbReference type="NCBI Taxonomy" id="2653122"/>
    <lineage>
        <taxon>Bacteria</taxon>
        <taxon>Pseudomonadati</taxon>
        <taxon>Pseudomonadota</taxon>
        <taxon>Alphaproteobacteria</taxon>
        <taxon>Hyphomicrobiales</taxon>
        <taxon>Rhizobiaceae</taxon>
        <taxon>Rhizobium/Agrobacterium group</taxon>
        <taxon>Rhizobium</taxon>
    </lineage>
</organism>
<evidence type="ECO:0000313" key="20">
    <source>
        <dbReference type="EMBL" id="GES51403.1"/>
    </source>
</evidence>
<evidence type="ECO:0000313" key="21">
    <source>
        <dbReference type="Proteomes" id="UP000390335"/>
    </source>
</evidence>
<protein>
    <recommendedName>
        <fullName evidence="3">Blue-light-activated histidine kinase</fullName>
        <ecNumber evidence="2">2.7.13.3</ecNumber>
    </recommendedName>
</protein>
<keyword evidence="10" id="KW-0677">Repeat</keyword>
<comment type="catalytic activity">
    <reaction evidence="1">
        <text>ATP + protein L-histidine = ADP + protein N-phospho-L-histidine.</text>
        <dbReference type="EC" id="2.7.13.3"/>
    </reaction>
</comment>
<dbReference type="InterPro" id="IPR001610">
    <property type="entry name" value="PAC"/>
</dbReference>
<gene>
    <name evidence="20" type="ORF">RsS93_40170</name>
</gene>
<dbReference type="Pfam" id="PF07536">
    <property type="entry name" value="HWE_HK"/>
    <property type="match status" value="1"/>
</dbReference>
<evidence type="ECO:0000256" key="6">
    <source>
        <dbReference type="ARBA" id="ARBA00022606"/>
    </source>
</evidence>
<dbReference type="Pfam" id="PF00989">
    <property type="entry name" value="PAS"/>
    <property type="match status" value="1"/>
</dbReference>
<evidence type="ECO:0000256" key="16">
    <source>
        <dbReference type="ARBA" id="ARBA00023170"/>
    </source>
</evidence>
<sequence length="369" mass="39805">MPGKTDRSTPSTDTPYRAPRISISIPSAVATPRGGGDTPSAQALLAAIVESSDDAIVSKSLDGFITSWNSGAERLFGFSAEEAVGQHITIIIPEDRRHEEDTILASIREGKRIEHYETVRRHKDGSPLDISLTVSPVRDSSGAIVGASKIARDISERKHAAQRQMLLLREMSHRIKNIFAIMSAVIGVSERTATTVKELTSDIRARVNTLAIAYELTLPDIGLTAVQFRETSLFTLVKALFAAHQGADIERASIRGQDVPVCGTTLTSLALLLHEFSTNAVKYGALSAPAGRIEIEVRYDPDFVLTWTEIGGPSVNQPEGPGGFGSQLERATIASLQGAISRDWDPAGLKITLRIPADVLPRTRPPEEA</sequence>
<keyword evidence="12" id="KW-0418">Kinase</keyword>
<dbReference type="SMART" id="SM00911">
    <property type="entry name" value="HWE_HK"/>
    <property type="match status" value="1"/>
</dbReference>
<dbReference type="SMART" id="SM00086">
    <property type="entry name" value="PAC"/>
    <property type="match status" value="1"/>
</dbReference>
<dbReference type="EC" id="2.7.13.3" evidence="2"/>
<keyword evidence="6" id="KW-0716">Sensory transduction</keyword>
<dbReference type="Proteomes" id="UP000390335">
    <property type="component" value="Unassembled WGS sequence"/>
</dbReference>
<dbReference type="RefSeq" id="WP_113353117.1">
    <property type="nucleotide sequence ID" value="NZ_BLAI01000001.1"/>
</dbReference>
<feature type="domain" description="PAC" evidence="19">
    <location>
        <begin position="114"/>
        <end position="166"/>
    </location>
</feature>
<accession>A0ABQ0Z7Z0</accession>
<dbReference type="PROSITE" id="PS50112">
    <property type="entry name" value="PAS"/>
    <property type="match status" value="1"/>
</dbReference>
<evidence type="ECO:0000256" key="15">
    <source>
        <dbReference type="ARBA" id="ARBA00023026"/>
    </source>
</evidence>
<keyword evidence="4" id="KW-0600">Photoreceptor protein</keyword>
<keyword evidence="9" id="KW-0808">Transferase</keyword>
<dbReference type="InterPro" id="IPR000700">
    <property type="entry name" value="PAS-assoc_C"/>
</dbReference>
<feature type="region of interest" description="Disordered" evidence="17">
    <location>
        <begin position="1"/>
        <end position="37"/>
    </location>
</feature>
<evidence type="ECO:0000256" key="2">
    <source>
        <dbReference type="ARBA" id="ARBA00012438"/>
    </source>
</evidence>
<evidence type="ECO:0000256" key="12">
    <source>
        <dbReference type="ARBA" id="ARBA00022777"/>
    </source>
</evidence>
<keyword evidence="14" id="KW-0157">Chromophore</keyword>
<keyword evidence="21" id="KW-1185">Reference proteome</keyword>
<dbReference type="EMBL" id="BLAJ01000004">
    <property type="protein sequence ID" value="GES51403.1"/>
    <property type="molecule type" value="Genomic_DNA"/>
</dbReference>
<evidence type="ECO:0000256" key="4">
    <source>
        <dbReference type="ARBA" id="ARBA00022543"/>
    </source>
</evidence>
<comment type="caution">
    <text evidence="20">The sequence shown here is derived from an EMBL/GenBank/DDBJ whole genome shotgun (WGS) entry which is preliminary data.</text>
</comment>
<evidence type="ECO:0000256" key="1">
    <source>
        <dbReference type="ARBA" id="ARBA00000085"/>
    </source>
</evidence>
<dbReference type="Gene3D" id="3.30.565.10">
    <property type="entry name" value="Histidine kinase-like ATPase, C-terminal domain"/>
    <property type="match status" value="1"/>
</dbReference>
<dbReference type="InterPro" id="IPR036890">
    <property type="entry name" value="HATPase_C_sf"/>
</dbReference>
<dbReference type="SMART" id="SM00091">
    <property type="entry name" value="PAS"/>
    <property type="match status" value="1"/>
</dbReference>
<dbReference type="PANTHER" id="PTHR41523">
    <property type="entry name" value="TWO-COMPONENT SYSTEM SENSOR PROTEIN"/>
    <property type="match status" value="1"/>
</dbReference>
<keyword evidence="7" id="KW-0285">Flavoprotein</keyword>
<evidence type="ECO:0000259" key="18">
    <source>
        <dbReference type="PROSITE" id="PS50112"/>
    </source>
</evidence>
<keyword evidence="13" id="KW-0067">ATP-binding</keyword>